<feature type="region of interest" description="Disordered" evidence="1">
    <location>
        <begin position="99"/>
        <end position="142"/>
    </location>
</feature>
<accession>A0A7R9B261</accession>
<proteinExistence type="predicted"/>
<evidence type="ECO:0000313" key="2">
    <source>
        <dbReference type="EMBL" id="CAD7264984.1"/>
    </source>
</evidence>
<dbReference type="AlphaFoldDB" id="A0A7R9B261"/>
<protein>
    <submittedName>
        <fullName evidence="2">Uncharacterized protein</fullName>
    </submittedName>
</protein>
<evidence type="ECO:0000256" key="1">
    <source>
        <dbReference type="SAM" id="MobiDB-lite"/>
    </source>
</evidence>
<sequence length="358" mass="40301">MENNKAEGYVTVTTNLLPKIKKQYLHTEQGETRMEIRLNKVISNFRLSRTRQRNGPVQHESDAIDRLTTDADLSSSRAQSEFEVSFYYSAHTTSLVLTDSSQLTSDSSEKTPDQIMYPYAGPYDLQNHDDPQKGSPPSISSRHLTLNWRRSIPFLPYCEMKNDQTGCERELNICYSRQVSEDRGEGSSIITVQEAFVVYSYINSKFDNNKTQPVGAQEVNPHLRGGRVENHLGKTTPSSPDRDSNLDLPVLSSRALPDKRFSQLRHRGGKYELVRNADDAQLSLVPASFVFLSNNDTSNHKALHIYSTVDTRIATGGGGVATDFWPTDTIRHTSPTNPPHLHPPCILYGFANIKQKEQ</sequence>
<dbReference type="EMBL" id="OC004966">
    <property type="protein sequence ID" value="CAD7264984.1"/>
    <property type="molecule type" value="Genomic_DNA"/>
</dbReference>
<feature type="region of interest" description="Disordered" evidence="1">
    <location>
        <begin position="223"/>
        <end position="248"/>
    </location>
</feature>
<name>A0A7R9B261_TIMSH</name>
<organism evidence="2">
    <name type="scientific">Timema shepardi</name>
    <name type="common">Walking stick</name>
    <dbReference type="NCBI Taxonomy" id="629360"/>
    <lineage>
        <taxon>Eukaryota</taxon>
        <taxon>Metazoa</taxon>
        <taxon>Ecdysozoa</taxon>
        <taxon>Arthropoda</taxon>
        <taxon>Hexapoda</taxon>
        <taxon>Insecta</taxon>
        <taxon>Pterygota</taxon>
        <taxon>Neoptera</taxon>
        <taxon>Polyneoptera</taxon>
        <taxon>Phasmatodea</taxon>
        <taxon>Timematodea</taxon>
        <taxon>Timematoidea</taxon>
        <taxon>Timematidae</taxon>
        <taxon>Timema</taxon>
    </lineage>
</organism>
<gene>
    <name evidence="2" type="ORF">TSIB3V08_LOCUS9030</name>
</gene>
<reference evidence="2" key="1">
    <citation type="submission" date="2020-11" db="EMBL/GenBank/DDBJ databases">
        <authorList>
            <person name="Tran Van P."/>
        </authorList>
    </citation>
    <scope>NUCLEOTIDE SEQUENCE</scope>
</reference>